<dbReference type="PANTHER" id="PTHR21236:SF1">
    <property type="entry name" value="PROTEIN YIPF6"/>
    <property type="match status" value="1"/>
</dbReference>
<keyword evidence="4" id="KW-1133">Transmembrane helix</keyword>
<evidence type="ECO:0000256" key="2">
    <source>
        <dbReference type="ARBA" id="ARBA00010596"/>
    </source>
</evidence>
<dbReference type="HOGENOM" id="CLU_1166411_0_0_1"/>
<comment type="similarity">
    <text evidence="2">Belongs to the YIP1 family.</text>
</comment>
<sequence>MSDFIEPDFVANSASEPTSNPFADPVAETPHAFGRGTLDEPVTQTLKRDLIQINARLKQVVYPSFTCSGSSDSDTTTPSSSLQGDHCADLWAPLLFTIAFSVALSRASSQFPRIFVLSWASLVVLAAHLTLGSSSDPEDSEKIPFLAAVSTCGYCFFPQVINAVGSSVLLPLIVSFIRNAHLKSRILTIARLAIFAGCAFWSCRSSVNATRARHFINRYPLVLVLVSLNWSCVVA</sequence>
<dbReference type="RefSeq" id="XP_022626784.1">
    <property type="nucleotide sequence ID" value="XM_022774714.1"/>
</dbReference>
<comment type="subcellular location">
    <subcellularLocation>
        <location evidence="1">Membrane</location>
        <topology evidence="1">Multi-pass membrane protein</topology>
    </subcellularLocation>
</comment>
<protein>
    <submittedName>
        <fullName evidence="7">LALA0S01e13300g1_1</fullName>
    </submittedName>
</protein>
<proteinExistence type="inferred from homology"/>
<evidence type="ECO:0000313" key="8">
    <source>
        <dbReference type="Proteomes" id="UP000054304"/>
    </source>
</evidence>
<dbReference type="AlphaFoldDB" id="A0A0C7MYI3"/>
<feature type="compositionally biased region" description="Polar residues" evidence="6">
    <location>
        <begin position="12"/>
        <end position="21"/>
    </location>
</feature>
<dbReference type="GO" id="GO:0005802">
    <property type="term" value="C:trans-Golgi network"/>
    <property type="evidence" value="ECO:0007669"/>
    <property type="project" value="TreeGrafter"/>
</dbReference>
<keyword evidence="5" id="KW-0472">Membrane</keyword>
<dbReference type="Proteomes" id="UP000054304">
    <property type="component" value="Unassembled WGS sequence"/>
</dbReference>
<dbReference type="GeneID" id="34683938"/>
<dbReference type="InterPro" id="IPR045231">
    <property type="entry name" value="Yip1/4-like"/>
</dbReference>
<evidence type="ECO:0000313" key="7">
    <source>
        <dbReference type="EMBL" id="CEP60542.1"/>
    </source>
</evidence>
<dbReference type="OrthoDB" id="411251at2759"/>
<evidence type="ECO:0000256" key="5">
    <source>
        <dbReference type="ARBA" id="ARBA00023136"/>
    </source>
</evidence>
<evidence type="ECO:0000256" key="3">
    <source>
        <dbReference type="ARBA" id="ARBA00022692"/>
    </source>
</evidence>
<feature type="region of interest" description="Disordered" evidence="6">
    <location>
        <begin position="1"/>
        <end position="38"/>
    </location>
</feature>
<dbReference type="GO" id="GO:0016020">
    <property type="term" value="C:membrane"/>
    <property type="evidence" value="ECO:0007669"/>
    <property type="project" value="UniProtKB-SubCell"/>
</dbReference>
<dbReference type="GO" id="GO:0006888">
    <property type="term" value="P:endoplasmic reticulum to Golgi vesicle-mediated transport"/>
    <property type="evidence" value="ECO:0007669"/>
    <property type="project" value="InterPro"/>
</dbReference>
<dbReference type="EMBL" id="LN736360">
    <property type="protein sequence ID" value="CEP60542.1"/>
    <property type="molecule type" value="Genomic_DNA"/>
</dbReference>
<reference evidence="7 8" key="1">
    <citation type="submission" date="2014-12" db="EMBL/GenBank/DDBJ databases">
        <authorList>
            <person name="Neuveglise Cecile"/>
        </authorList>
    </citation>
    <scope>NUCLEOTIDE SEQUENCE [LARGE SCALE GENOMIC DNA]</scope>
    <source>
        <strain evidence="7 8">CBS 12615</strain>
    </source>
</reference>
<evidence type="ECO:0000256" key="1">
    <source>
        <dbReference type="ARBA" id="ARBA00004141"/>
    </source>
</evidence>
<gene>
    <name evidence="7" type="ORF">LALA0_S01e13300g</name>
</gene>
<name>A0A0C7MYI3_9SACH</name>
<keyword evidence="3" id="KW-0812">Transmembrane</keyword>
<dbReference type="STRING" id="1245769.A0A0C7MYI3"/>
<keyword evidence="8" id="KW-1185">Reference proteome</keyword>
<dbReference type="PANTHER" id="PTHR21236">
    <property type="entry name" value="GOLGI MEMBRANE PROTEIN YIP1"/>
    <property type="match status" value="1"/>
</dbReference>
<organism evidence="7 8">
    <name type="scientific">Lachancea lanzarotensis</name>
    <dbReference type="NCBI Taxonomy" id="1245769"/>
    <lineage>
        <taxon>Eukaryota</taxon>
        <taxon>Fungi</taxon>
        <taxon>Dikarya</taxon>
        <taxon>Ascomycota</taxon>
        <taxon>Saccharomycotina</taxon>
        <taxon>Saccharomycetes</taxon>
        <taxon>Saccharomycetales</taxon>
        <taxon>Saccharomycetaceae</taxon>
        <taxon>Lachancea</taxon>
    </lineage>
</organism>
<evidence type="ECO:0000256" key="6">
    <source>
        <dbReference type="SAM" id="MobiDB-lite"/>
    </source>
</evidence>
<evidence type="ECO:0000256" key="4">
    <source>
        <dbReference type="ARBA" id="ARBA00022989"/>
    </source>
</evidence>
<accession>A0A0C7MYI3</accession>